<evidence type="ECO:0000256" key="2">
    <source>
        <dbReference type="ARBA" id="ARBA00006824"/>
    </source>
</evidence>
<evidence type="ECO:0000313" key="8">
    <source>
        <dbReference type="EMBL" id="CAD9029732.1"/>
    </source>
</evidence>
<keyword evidence="5 7" id="KW-0472">Membrane</keyword>
<keyword evidence="4 7" id="KW-1133">Transmembrane helix</keyword>
<name>A0A7S1J1I1_9EUGL</name>
<dbReference type="EMBL" id="HBGA01109655">
    <property type="protein sequence ID" value="CAD9029732.1"/>
    <property type="molecule type" value="Transcribed_RNA"/>
</dbReference>
<evidence type="ECO:0000256" key="3">
    <source>
        <dbReference type="ARBA" id="ARBA00022692"/>
    </source>
</evidence>
<organism evidence="8">
    <name type="scientific">Eutreptiella gymnastica</name>
    <dbReference type="NCBI Taxonomy" id="73025"/>
    <lineage>
        <taxon>Eukaryota</taxon>
        <taxon>Discoba</taxon>
        <taxon>Euglenozoa</taxon>
        <taxon>Euglenida</taxon>
        <taxon>Spirocuta</taxon>
        <taxon>Euglenophyceae</taxon>
        <taxon>Eutreptiales</taxon>
        <taxon>Eutreptiaceae</taxon>
        <taxon>Eutreptiella</taxon>
    </lineage>
</organism>
<dbReference type="GO" id="GO:0016020">
    <property type="term" value="C:membrane"/>
    <property type="evidence" value="ECO:0007669"/>
    <property type="project" value="UniProtKB-SubCell"/>
</dbReference>
<accession>A0A7S1J1I1</accession>
<evidence type="ECO:0000256" key="5">
    <source>
        <dbReference type="ARBA" id="ARBA00023136"/>
    </source>
</evidence>
<feature type="transmembrane region" description="Helical" evidence="7">
    <location>
        <begin position="109"/>
        <end position="127"/>
    </location>
</feature>
<evidence type="ECO:0000256" key="6">
    <source>
        <dbReference type="SAM" id="MobiDB-lite"/>
    </source>
</evidence>
<proteinExistence type="inferred from homology"/>
<sequence>MHFKCISKPQEGPHSVQIWDKPRTLRFAIIAFPEQVYLTLKVVFLDEWFGASTSLGNTFKKAVVSQGIDIIDYSYWTIAHSYFASYQRSEDYALEDMKIAFQNNFFTSYLWNWVFWIPVEMVTYAFIPLPWQVPFFSIANIGFMLGLSWILNRFEDSTARQLEPIADREEQMNLEHEEVPEIQQLGGSKSGEPGPTAA</sequence>
<protein>
    <submittedName>
        <fullName evidence="8">Uncharacterized protein</fullName>
    </submittedName>
</protein>
<gene>
    <name evidence="8" type="ORF">EGYM00392_LOCUS40869</name>
</gene>
<evidence type="ECO:0000256" key="4">
    <source>
        <dbReference type="ARBA" id="ARBA00022989"/>
    </source>
</evidence>
<comment type="similarity">
    <text evidence="2">Belongs to the peroxisomal membrane protein PXMP2/4 family.</text>
</comment>
<keyword evidence="3 7" id="KW-0812">Transmembrane</keyword>
<dbReference type="InterPro" id="IPR007248">
    <property type="entry name" value="Mpv17_PMP22"/>
</dbReference>
<evidence type="ECO:0000256" key="1">
    <source>
        <dbReference type="ARBA" id="ARBA00004141"/>
    </source>
</evidence>
<dbReference type="AlphaFoldDB" id="A0A7S1J1I1"/>
<feature type="region of interest" description="Disordered" evidence="6">
    <location>
        <begin position="166"/>
        <end position="198"/>
    </location>
</feature>
<evidence type="ECO:0000256" key="7">
    <source>
        <dbReference type="SAM" id="Phobius"/>
    </source>
</evidence>
<dbReference type="Pfam" id="PF04117">
    <property type="entry name" value="Mpv17_PMP22"/>
    <property type="match status" value="1"/>
</dbReference>
<feature type="compositionally biased region" description="Basic and acidic residues" evidence="6">
    <location>
        <begin position="166"/>
        <end position="179"/>
    </location>
</feature>
<reference evidence="8" key="1">
    <citation type="submission" date="2021-01" db="EMBL/GenBank/DDBJ databases">
        <authorList>
            <person name="Corre E."/>
            <person name="Pelletier E."/>
            <person name="Niang G."/>
            <person name="Scheremetjew M."/>
            <person name="Finn R."/>
            <person name="Kale V."/>
            <person name="Holt S."/>
            <person name="Cochrane G."/>
            <person name="Meng A."/>
            <person name="Brown T."/>
            <person name="Cohen L."/>
        </authorList>
    </citation>
    <scope>NUCLEOTIDE SEQUENCE</scope>
    <source>
        <strain evidence="8">NIES-381</strain>
    </source>
</reference>
<feature type="transmembrane region" description="Helical" evidence="7">
    <location>
        <begin position="133"/>
        <end position="151"/>
    </location>
</feature>
<comment type="subcellular location">
    <subcellularLocation>
        <location evidence="1">Membrane</location>
        <topology evidence="1">Multi-pass membrane protein</topology>
    </subcellularLocation>
</comment>